<gene>
    <name evidence="4" type="ORF">SAMN05660662_1585</name>
</gene>
<proteinExistence type="inferred from homology"/>
<keyword evidence="4" id="KW-0966">Cell projection</keyword>
<protein>
    <submittedName>
        <fullName evidence="4">Flagellar basal-body rod modification protein FlgD</fullName>
    </submittedName>
</protein>
<sequence>MTDALNGYGTVPPPSATPQVDRGDQMGKDTFLKLLVAQMRYQDPSKPVDSSQMIAQTATFTQVEKLEQLATMGATSLVLQEHAAAGAMVGRQVTYTDTNGATVTGLVSSVRLASGKSEAVAVVDGKDVQVGRITALSTPTPSSGTSSSAAS</sequence>
<keyword evidence="2" id="KW-1005">Bacterial flagellum biogenesis</keyword>
<dbReference type="OrthoDB" id="9785233at2"/>
<keyword evidence="4" id="KW-0282">Flagellum</keyword>
<evidence type="ECO:0000313" key="5">
    <source>
        <dbReference type="Proteomes" id="UP000199406"/>
    </source>
</evidence>
<comment type="similarity">
    <text evidence="1">Belongs to the FlgD family.</text>
</comment>
<reference evidence="5" key="1">
    <citation type="submission" date="2016-10" db="EMBL/GenBank/DDBJ databases">
        <authorList>
            <person name="Varghese N."/>
            <person name="Submissions S."/>
        </authorList>
    </citation>
    <scope>NUCLEOTIDE SEQUENCE [LARGE SCALE GENOMIC DNA]</scope>
    <source>
        <strain evidence="5">DSM 44268</strain>
    </source>
</reference>
<dbReference type="RefSeq" id="WP_091764640.1">
    <property type="nucleotide sequence ID" value="NZ_FNBT01000002.1"/>
</dbReference>
<accession>A0A1G7JLR6</accession>
<dbReference type="InterPro" id="IPR005648">
    <property type="entry name" value="FlgD"/>
</dbReference>
<dbReference type="EMBL" id="FNBT01000002">
    <property type="protein sequence ID" value="SDF25826.1"/>
    <property type="molecule type" value="Genomic_DNA"/>
</dbReference>
<name>A0A1G7JLR6_9ACTN</name>
<dbReference type="Proteomes" id="UP000199406">
    <property type="component" value="Unassembled WGS sequence"/>
</dbReference>
<evidence type="ECO:0000313" key="4">
    <source>
        <dbReference type="EMBL" id="SDF25826.1"/>
    </source>
</evidence>
<dbReference type="Pfam" id="PF03963">
    <property type="entry name" value="FlgD"/>
    <property type="match status" value="1"/>
</dbReference>
<dbReference type="GO" id="GO:0044781">
    <property type="term" value="P:bacterial-type flagellum organization"/>
    <property type="evidence" value="ECO:0007669"/>
    <property type="project" value="UniProtKB-KW"/>
</dbReference>
<feature type="region of interest" description="Disordered" evidence="3">
    <location>
        <begin position="1"/>
        <end position="25"/>
    </location>
</feature>
<keyword evidence="4" id="KW-0969">Cilium</keyword>
<evidence type="ECO:0000256" key="3">
    <source>
        <dbReference type="SAM" id="MobiDB-lite"/>
    </source>
</evidence>
<organism evidence="4 5">
    <name type="scientific">Blastococcus aurantiacus</name>
    <dbReference type="NCBI Taxonomy" id="1550231"/>
    <lineage>
        <taxon>Bacteria</taxon>
        <taxon>Bacillati</taxon>
        <taxon>Actinomycetota</taxon>
        <taxon>Actinomycetes</taxon>
        <taxon>Geodermatophilales</taxon>
        <taxon>Geodermatophilaceae</taxon>
        <taxon>Blastococcus</taxon>
    </lineage>
</organism>
<evidence type="ECO:0000256" key="1">
    <source>
        <dbReference type="ARBA" id="ARBA00010577"/>
    </source>
</evidence>
<dbReference type="STRING" id="1550231.SAMN05660662_1585"/>
<keyword evidence="5" id="KW-1185">Reference proteome</keyword>
<dbReference type="AlphaFoldDB" id="A0A1G7JLR6"/>
<evidence type="ECO:0000256" key="2">
    <source>
        <dbReference type="ARBA" id="ARBA00022795"/>
    </source>
</evidence>